<dbReference type="AlphaFoldDB" id="A0A820IZ83"/>
<evidence type="ECO:0000313" key="2">
    <source>
        <dbReference type="Proteomes" id="UP000663874"/>
    </source>
</evidence>
<protein>
    <submittedName>
        <fullName evidence="1">Uncharacterized protein</fullName>
    </submittedName>
</protein>
<evidence type="ECO:0000313" key="1">
    <source>
        <dbReference type="EMBL" id="CAF4314203.1"/>
    </source>
</evidence>
<reference evidence="1" key="1">
    <citation type="submission" date="2021-02" db="EMBL/GenBank/DDBJ databases">
        <authorList>
            <person name="Nowell W R."/>
        </authorList>
    </citation>
    <scope>NUCLEOTIDE SEQUENCE</scope>
</reference>
<name>A0A820IZ83_9BILA</name>
<feature type="non-terminal residue" evidence="1">
    <location>
        <position position="35"/>
    </location>
</feature>
<comment type="caution">
    <text evidence="1">The sequence shown here is derived from an EMBL/GenBank/DDBJ whole genome shotgun (WGS) entry which is preliminary data.</text>
</comment>
<organism evidence="1 2">
    <name type="scientific">Rotaria sordida</name>
    <dbReference type="NCBI Taxonomy" id="392033"/>
    <lineage>
        <taxon>Eukaryota</taxon>
        <taxon>Metazoa</taxon>
        <taxon>Spiralia</taxon>
        <taxon>Gnathifera</taxon>
        <taxon>Rotifera</taxon>
        <taxon>Eurotatoria</taxon>
        <taxon>Bdelloidea</taxon>
        <taxon>Philodinida</taxon>
        <taxon>Philodinidae</taxon>
        <taxon>Rotaria</taxon>
    </lineage>
</organism>
<dbReference type="Proteomes" id="UP000663874">
    <property type="component" value="Unassembled WGS sequence"/>
</dbReference>
<dbReference type="EMBL" id="CAJOBE010037401">
    <property type="protein sequence ID" value="CAF4314203.1"/>
    <property type="molecule type" value="Genomic_DNA"/>
</dbReference>
<proteinExistence type="predicted"/>
<gene>
    <name evidence="1" type="ORF">FNK824_LOCUS41103</name>
</gene>
<sequence>MIVSQCPLTFNGAYGLSEENHSIKFCEYEQNRQIR</sequence>
<accession>A0A820IZ83</accession>